<dbReference type="Gene3D" id="3.30.40.10">
    <property type="entry name" value="Zinc/RING finger domain, C3HC4 (zinc finger)"/>
    <property type="match status" value="1"/>
</dbReference>
<dbReference type="Pfam" id="PF15227">
    <property type="entry name" value="zf-C3HC4_4"/>
    <property type="match status" value="1"/>
</dbReference>
<evidence type="ECO:0000256" key="5">
    <source>
        <dbReference type="SAM" id="MobiDB-lite"/>
    </source>
</evidence>
<proteinExistence type="predicted"/>
<dbReference type="GO" id="GO:0008270">
    <property type="term" value="F:zinc ion binding"/>
    <property type="evidence" value="ECO:0007669"/>
    <property type="project" value="UniProtKB-KW"/>
</dbReference>
<dbReference type="OrthoDB" id="6105938at2759"/>
<dbReference type="InterPro" id="IPR001841">
    <property type="entry name" value="Znf_RING"/>
</dbReference>
<evidence type="ECO:0000313" key="8">
    <source>
        <dbReference type="Proteomes" id="UP000515788"/>
    </source>
</evidence>
<dbReference type="GeneID" id="59327982"/>
<sequence>MSSSGDTTGVTPLAELLFRKSEECQKEVLLKVIDSLICSICQDYMYVPMMIQCGHNYCYGCLSAWFNSNPEEELSCPHCRGNVVNMPCLNSALQQLLQTVIEASSAGKGDKIDDSKLKKVLDAKKLCEDEYRKDFKGDQLFRGVFRNTAVGIADEEDDGILRCSNCHWELEDDEDDVCPHCNLRIRSRARPARASPSESEEEYDAALEEHLESQYPYLDGSWFEETGRAAYSYAATIASLVRGRTADELLERCYNSEPSPIYRDPHFPLVFVSFSLADGTVVHFPSYILYLSLVNPRKGEREARAISILERLQNVELSQREGAIDDLLSHYSDFIREHVVSPAPFQREVRKYGALATKYETLVREELEKSPSEDYSSPSALSPSGLDEYNYPFLVERKTTKGERLVFPSFSIFVRADPELTENERNRALPLARRLEQAVINRGDFSQMARTTSQDEEYDSVNDFIASDDDGVTDGIADLRTGSGSSEGSTGEGPDSEDPDSDYFEHNEGDGYVSGDSLDDGDHAVRTRPEFSDQDSGQEQDEQDNDEEDDDESSRVRIPRKRNRAIVDISDDDSA</sequence>
<dbReference type="CDD" id="cd16568">
    <property type="entry name" value="RING-HC_ScPSH1-like"/>
    <property type="match status" value="1"/>
</dbReference>
<dbReference type="GO" id="GO:0061630">
    <property type="term" value="F:ubiquitin protein ligase activity"/>
    <property type="evidence" value="ECO:0007669"/>
    <property type="project" value="InterPro"/>
</dbReference>
<feature type="compositionally biased region" description="Basic and acidic residues" evidence="5">
    <location>
        <begin position="520"/>
        <end position="531"/>
    </location>
</feature>
<feature type="region of interest" description="Disordered" evidence="5">
    <location>
        <begin position="464"/>
        <end position="575"/>
    </location>
</feature>
<gene>
    <name evidence="7" type="ORF">HG536_0H00910</name>
</gene>
<reference evidence="7 8" key="1">
    <citation type="submission" date="2020-06" db="EMBL/GenBank/DDBJ databases">
        <title>The yeast mating-type switching endonuclease HO is a domesticated member of an unorthodox homing genetic element family.</title>
        <authorList>
            <person name="Coughlan A.Y."/>
            <person name="Lombardi L."/>
            <person name="Braun-Galleani S."/>
            <person name="Martos A.R."/>
            <person name="Galeote V."/>
            <person name="Bigey F."/>
            <person name="Dequin S."/>
            <person name="Byrne K.P."/>
            <person name="Wolfe K.H."/>
        </authorList>
    </citation>
    <scope>NUCLEOTIDE SEQUENCE [LARGE SCALE GENOMIC DNA]</scope>
    <source>
        <strain evidence="7 8">CBS764</strain>
    </source>
</reference>
<evidence type="ECO:0000256" key="3">
    <source>
        <dbReference type="ARBA" id="ARBA00022833"/>
    </source>
</evidence>
<dbReference type="PROSITE" id="PS50089">
    <property type="entry name" value="ZF_RING_2"/>
    <property type="match status" value="1"/>
</dbReference>
<feature type="domain" description="RING-type" evidence="6">
    <location>
        <begin position="38"/>
        <end position="80"/>
    </location>
</feature>
<dbReference type="PANTHER" id="PTHR14134">
    <property type="entry name" value="E3 UBIQUITIN-PROTEIN LIGASE RAD18"/>
    <property type="match status" value="1"/>
</dbReference>
<accession>A0A7G3ZMI0</accession>
<organism evidence="7 8">
    <name type="scientific">Torulaspora globosa</name>
    <dbReference type="NCBI Taxonomy" id="48254"/>
    <lineage>
        <taxon>Eukaryota</taxon>
        <taxon>Fungi</taxon>
        <taxon>Dikarya</taxon>
        <taxon>Ascomycota</taxon>
        <taxon>Saccharomycotina</taxon>
        <taxon>Saccharomycetes</taxon>
        <taxon>Saccharomycetales</taxon>
        <taxon>Saccharomycetaceae</taxon>
        <taxon>Torulaspora</taxon>
    </lineage>
</organism>
<evidence type="ECO:0000256" key="4">
    <source>
        <dbReference type="PROSITE-ProRule" id="PRU00175"/>
    </source>
</evidence>
<keyword evidence="1" id="KW-0479">Metal-binding</keyword>
<dbReference type="SUPFAM" id="SSF57850">
    <property type="entry name" value="RING/U-box"/>
    <property type="match status" value="1"/>
</dbReference>
<feature type="compositionally biased region" description="Acidic residues" evidence="5">
    <location>
        <begin position="532"/>
        <end position="552"/>
    </location>
</feature>
<keyword evidence="3" id="KW-0862">Zinc</keyword>
<evidence type="ECO:0000313" key="7">
    <source>
        <dbReference type="EMBL" id="QLL34716.1"/>
    </source>
</evidence>
<evidence type="ECO:0000256" key="2">
    <source>
        <dbReference type="ARBA" id="ARBA00022771"/>
    </source>
</evidence>
<dbReference type="InterPro" id="IPR013083">
    <property type="entry name" value="Znf_RING/FYVE/PHD"/>
</dbReference>
<dbReference type="GO" id="GO:0006301">
    <property type="term" value="P:DNA damage tolerance"/>
    <property type="evidence" value="ECO:0007669"/>
    <property type="project" value="InterPro"/>
</dbReference>
<dbReference type="InterPro" id="IPR039577">
    <property type="entry name" value="Rad18"/>
</dbReference>
<evidence type="ECO:0000259" key="6">
    <source>
        <dbReference type="PROSITE" id="PS50089"/>
    </source>
</evidence>
<dbReference type="InterPro" id="IPR017907">
    <property type="entry name" value="Znf_RING_CS"/>
</dbReference>
<dbReference type="GO" id="GO:0006513">
    <property type="term" value="P:protein monoubiquitination"/>
    <property type="evidence" value="ECO:0007669"/>
    <property type="project" value="InterPro"/>
</dbReference>
<keyword evidence="2 4" id="KW-0863">Zinc-finger</keyword>
<dbReference type="AlphaFoldDB" id="A0A7G3ZMI0"/>
<protein>
    <recommendedName>
        <fullName evidence="6">RING-type domain-containing protein</fullName>
    </recommendedName>
</protein>
<dbReference type="Proteomes" id="UP000515788">
    <property type="component" value="Chromosome 8"/>
</dbReference>
<dbReference type="EMBL" id="CP059253">
    <property type="protein sequence ID" value="QLL34716.1"/>
    <property type="molecule type" value="Genomic_DNA"/>
</dbReference>
<feature type="compositionally biased region" description="Low complexity" evidence="5">
    <location>
        <begin position="481"/>
        <end position="493"/>
    </location>
</feature>
<dbReference type="KEGG" id="tgb:HG536_0H00910"/>
<dbReference type="RefSeq" id="XP_037141390.1">
    <property type="nucleotide sequence ID" value="XM_037285494.1"/>
</dbReference>
<keyword evidence="8" id="KW-1185">Reference proteome</keyword>
<evidence type="ECO:0000256" key="1">
    <source>
        <dbReference type="ARBA" id="ARBA00022723"/>
    </source>
</evidence>
<dbReference type="PROSITE" id="PS00518">
    <property type="entry name" value="ZF_RING_1"/>
    <property type="match status" value="1"/>
</dbReference>
<dbReference type="SMART" id="SM00184">
    <property type="entry name" value="RING"/>
    <property type="match status" value="1"/>
</dbReference>
<name>A0A7G3ZMI0_9SACH</name>
<dbReference type="GO" id="GO:0003697">
    <property type="term" value="F:single-stranded DNA binding"/>
    <property type="evidence" value="ECO:0007669"/>
    <property type="project" value="InterPro"/>
</dbReference>